<comment type="function">
    <text evidence="13">Transfers mannose from GDP-mannose to dolichol monophosphate to form dolichol phosphate mannose (Dol-P-Man) which is the mannosyl donor in pathways leading to N-glycosylation, glycosyl phosphatidylinositol membrane anchoring, and O-mannosylation of proteins.</text>
</comment>
<comment type="subunit">
    <text evidence="13">Component of the dolichol-phosphate mannose (DPM) synthase complex.</text>
</comment>
<keyword evidence="15" id="KW-0732">Signal</keyword>
<dbReference type="GO" id="GO:0006488">
    <property type="term" value="P:dolichol-linked oligosaccharide biosynthetic process"/>
    <property type="evidence" value="ECO:0007669"/>
    <property type="project" value="TreeGrafter"/>
</dbReference>
<dbReference type="GO" id="GO:0046872">
    <property type="term" value="F:metal ion binding"/>
    <property type="evidence" value="ECO:0007669"/>
    <property type="project" value="UniProtKB-KW"/>
</dbReference>
<dbReference type="SUPFAM" id="SSF53448">
    <property type="entry name" value="Nucleotide-diphospho-sugar transferases"/>
    <property type="match status" value="1"/>
</dbReference>
<dbReference type="PANTHER" id="PTHR43398:SF1">
    <property type="entry name" value="DOLICHOL-PHOSPHATE MANNOSYLTRANSFERASE SUBUNIT 1"/>
    <property type="match status" value="1"/>
</dbReference>
<reference evidence="18" key="1">
    <citation type="journal article" date="2017" name="bioRxiv">
        <title>Conservation of a gene cluster reveals novel cercosporin biosynthetic mechanisms and extends production to the genus Colletotrichum.</title>
        <authorList>
            <person name="de Jonge R."/>
            <person name="Ebert M.K."/>
            <person name="Huitt-Roehl C.R."/>
            <person name="Pal P."/>
            <person name="Suttle J.C."/>
            <person name="Spanner R.E."/>
            <person name="Neubauer J.D."/>
            <person name="Jurick W.M.II."/>
            <person name="Stott K.A."/>
            <person name="Secor G.A."/>
            <person name="Thomma B.P.H.J."/>
            <person name="Van de Peer Y."/>
            <person name="Townsend C.A."/>
            <person name="Bolton M.D."/>
        </authorList>
    </citation>
    <scope>NUCLEOTIDE SEQUENCE [LARGE SCALE GENOMIC DNA]</scope>
    <source>
        <strain evidence="18">CBS538.71</strain>
    </source>
</reference>
<evidence type="ECO:0000256" key="9">
    <source>
        <dbReference type="ARBA" id="ARBA00022723"/>
    </source>
</evidence>
<evidence type="ECO:0000256" key="10">
    <source>
        <dbReference type="ARBA" id="ARBA00022824"/>
    </source>
</evidence>
<gene>
    <name evidence="17" type="ORF">CBER1_03646</name>
</gene>
<comment type="pathway">
    <text evidence="5 13">Protein modification; protein glycosylation.</text>
</comment>
<dbReference type="AlphaFoldDB" id="A0A2S6CLQ6"/>
<dbReference type="InterPro" id="IPR039528">
    <property type="entry name" value="DPM1-like"/>
</dbReference>
<evidence type="ECO:0000256" key="12">
    <source>
        <dbReference type="ARBA" id="ARBA00023211"/>
    </source>
</evidence>
<dbReference type="Gene3D" id="3.90.550.10">
    <property type="entry name" value="Spore Coat Polysaccharide Biosynthesis Protein SpsA, Chain A"/>
    <property type="match status" value="1"/>
</dbReference>
<evidence type="ECO:0000256" key="4">
    <source>
        <dbReference type="ARBA" id="ARBA00004240"/>
    </source>
</evidence>
<comment type="cofactor">
    <cofactor evidence="2">
        <name>Mn(2+)</name>
        <dbReference type="ChEBI" id="CHEBI:29035"/>
    </cofactor>
</comment>
<dbReference type="OrthoDB" id="2603at2759"/>
<dbReference type="UniPathway" id="UPA00378"/>
<feature type="chain" id="PRO_5015486753" description="Dolichol-phosphate mannosyltransferase subunit 1" evidence="15">
    <location>
        <begin position="20"/>
        <end position="543"/>
    </location>
</feature>
<evidence type="ECO:0000256" key="6">
    <source>
        <dbReference type="ARBA" id="ARBA00006739"/>
    </source>
</evidence>
<sequence length="543" mass="58889">MRSILCASFIAVAAATGSGNNNNAAFCSTINKVVTSYSQQAAATKFCSSYLSLPSRSTITSTVTNVDSPPVTATETSYLTCASPVPGQSPRKNKDKRNNKKPEPKPDCYSKFTKNAQISTACSCLSIPTTPATTTTTVSSTTTTTVTDVATPTAFGVMAANLNRMHCLKIGNNAPYGSFSADGNPIIPSTFHLDASGRLYTNDTVDKSTVFAAQGPGPAVLFVNQPSATQSKVTCEVVYMEIDGTCELACVNIRGEEVESICNNDGTDTPDTIKDPFCLSSQTERDSNYRRSLPPSSSSTMAVKNKYSVLLPTFNERKNLPIIIWLLNKTFTEQKLDWEVIIVDDGSPDGTQDVAKQLISAYNTKSSTHIILKTRTGKLGLGTAYVHGLQFASGNFVIIMDADFSHHPKFLPSMIATQKEGDWDIVTGTRYAGNGGVYGWDLKRKMVSRGANLFADTVLRPGVSDLTGSFRLYKKAVLQEVMNRTESKGYTFQMEMMVRAKGMGFRVTECPISFVDRVYGESKLGGEEIVEYLKGVLSLWVKV</sequence>
<dbReference type="GO" id="GO:0004582">
    <property type="term" value="F:dolichyl-phosphate beta-D-mannosyltransferase activity"/>
    <property type="evidence" value="ECO:0007669"/>
    <property type="project" value="UniProtKB-UniRule"/>
</dbReference>
<dbReference type="EMBL" id="PNEN01000233">
    <property type="protein sequence ID" value="PPJ60641.1"/>
    <property type="molecule type" value="Genomic_DNA"/>
</dbReference>
<dbReference type="GO" id="GO:0005789">
    <property type="term" value="C:endoplasmic reticulum membrane"/>
    <property type="evidence" value="ECO:0007669"/>
    <property type="project" value="TreeGrafter"/>
</dbReference>
<dbReference type="GO" id="GO:0035269">
    <property type="term" value="P:protein O-linked glycosylation via mannose"/>
    <property type="evidence" value="ECO:0007669"/>
    <property type="project" value="TreeGrafter"/>
</dbReference>
<evidence type="ECO:0000256" key="8">
    <source>
        <dbReference type="ARBA" id="ARBA00022679"/>
    </source>
</evidence>
<keyword evidence="12" id="KW-0464">Manganese</keyword>
<dbReference type="GO" id="GO:0006506">
    <property type="term" value="P:GPI anchor biosynthetic process"/>
    <property type="evidence" value="ECO:0007669"/>
    <property type="project" value="TreeGrafter"/>
</dbReference>
<comment type="catalytic activity">
    <reaction evidence="13">
        <text>a di-trans,poly-cis-dolichyl phosphate + GDP-alpha-D-mannose = a di-trans,poly-cis-dolichyl beta-D-mannosyl phosphate + GDP</text>
        <dbReference type="Rhea" id="RHEA:21184"/>
        <dbReference type="Rhea" id="RHEA-COMP:19498"/>
        <dbReference type="Rhea" id="RHEA-COMP:19501"/>
        <dbReference type="ChEBI" id="CHEBI:57527"/>
        <dbReference type="ChEBI" id="CHEBI:57683"/>
        <dbReference type="ChEBI" id="CHEBI:58189"/>
        <dbReference type="ChEBI" id="CHEBI:58211"/>
    </reaction>
</comment>
<keyword evidence="7 13" id="KW-0328">Glycosyltransferase</keyword>
<dbReference type="InterPro" id="IPR001173">
    <property type="entry name" value="Glyco_trans_2-like"/>
</dbReference>
<feature type="region of interest" description="Disordered" evidence="14">
    <location>
        <begin position="82"/>
        <end position="108"/>
    </location>
</feature>
<protein>
    <recommendedName>
        <fullName evidence="13">Dolichol-phosphate mannosyltransferase subunit 1</fullName>
        <ecNumber evidence="13">2.4.1.83</ecNumber>
    </recommendedName>
</protein>
<organism evidence="17 18">
    <name type="scientific">Cercospora berteroae</name>
    <dbReference type="NCBI Taxonomy" id="357750"/>
    <lineage>
        <taxon>Eukaryota</taxon>
        <taxon>Fungi</taxon>
        <taxon>Dikarya</taxon>
        <taxon>Ascomycota</taxon>
        <taxon>Pezizomycotina</taxon>
        <taxon>Dothideomycetes</taxon>
        <taxon>Dothideomycetidae</taxon>
        <taxon>Mycosphaerellales</taxon>
        <taxon>Mycosphaerellaceae</taxon>
        <taxon>Cercospora</taxon>
    </lineage>
</organism>
<keyword evidence="9" id="KW-0479">Metal-binding</keyword>
<evidence type="ECO:0000313" key="18">
    <source>
        <dbReference type="Proteomes" id="UP000237631"/>
    </source>
</evidence>
<dbReference type="CDD" id="cd06442">
    <property type="entry name" value="DPM1_like"/>
    <property type="match status" value="1"/>
</dbReference>
<dbReference type="FunFam" id="3.90.550.10:FF:000036">
    <property type="entry name" value="Dolichol-phosphate mannosyltransferase subunit 1"/>
    <property type="match status" value="1"/>
</dbReference>
<evidence type="ECO:0000256" key="2">
    <source>
        <dbReference type="ARBA" id="ARBA00001936"/>
    </source>
</evidence>
<dbReference type="STRING" id="357750.A0A2S6CLQ6"/>
<keyword evidence="18" id="KW-1185">Reference proteome</keyword>
<evidence type="ECO:0000259" key="16">
    <source>
        <dbReference type="Pfam" id="PF00535"/>
    </source>
</evidence>
<comment type="subcellular location">
    <subcellularLocation>
        <location evidence="4 13">Endoplasmic reticulum</location>
    </subcellularLocation>
</comment>
<dbReference type="InterPro" id="IPR029044">
    <property type="entry name" value="Nucleotide-diphossugar_trans"/>
</dbReference>
<dbReference type="GO" id="GO:0006720">
    <property type="term" value="P:isoprenoid metabolic process"/>
    <property type="evidence" value="ECO:0007669"/>
    <property type="project" value="UniProtKB-ARBA"/>
</dbReference>
<keyword evidence="10 13" id="KW-0256">Endoplasmic reticulum</keyword>
<evidence type="ECO:0000256" key="5">
    <source>
        <dbReference type="ARBA" id="ARBA00004922"/>
    </source>
</evidence>
<evidence type="ECO:0000256" key="7">
    <source>
        <dbReference type="ARBA" id="ARBA00022676"/>
    </source>
</evidence>
<comment type="cofactor">
    <cofactor evidence="3">
        <name>Mg(2+)</name>
        <dbReference type="ChEBI" id="CHEBI:18420"/>
    </cofactor>
</comment>
<dbReference type="PANTHER" id="PTHR43398">
    <property type="entry name" value="DOLICHOL-PHOSPHATE MANNOSYLTRANSFERASE SUBUNIT 1"/>
    <property type="match status" value="1"/>
</dbReference>
<feature type="signal peptide" evidence="15">
    <location>
        <begin position="1"/>
        <end position="19"/>
    </location>
</feature>
<evidence type="ECO:0000256" key="1">
    <source>
        <dbReference type="ARBA" id="ARBA00001913"/>
    </source>
</evidence>
<dbReference type="GO" id="GO:0006066">
    <property type="term" value="P:alcohol metabolic process"/>
    <property type="evidence" value="ECO:0007669"/>
    <property type="project" value="UniProtKB-ARBA"/>
</dbReference>
<comment type="similarity">
    <text evidence="6 13">Belongs to the glycosyltransferase 2 family.</text>
</comment>
<dbReference type="EC" id="2.4.1.83" evidence="13"/>
<evidence type="ECO:0000256" key="13">
    <source>
        <dbReference type="RuleBase" id="RU365083"/>
    </source>
</evidence>
<accession>A0A2S6CLQ6</accession>
<keyword evidence="8 13" id="KW-0808">Transferase</keyword>
<name>A0A2S6CLQ6_9PEZI</name>
<evidence type="ECO:0000256" key="3">
    <source>
        <dbReference type="ARBA" id="ARBA00001946"/>
    </source>
</evidence>
<evidence type="ECO:0000256" key="11">
    <source>
        <dbReference type="ARBA" id="ARBA00022842"/>
    </source>
</evidence>
<keyword evidence="11" id="KW-0460">Magnesium</keyword>
<comment type="cofactor">
    <cofactor evidence="1">
        <name>Ca(2+)</name>
        <dbReference type="ChEBI" id="CHEBI:29108"/>
    </cofactor>
</comment>
<evidence type="ECO:0000313" key="17">
    <source>
        <dbReference type="EMBL" id="PPJ60641.1"/>
    </source>
</evidence>
<feature type="domain" description="Glycosyltransferase 2-like" evidence="16">
    <location>
        <begin position="308"/>
        <end position="481"/>
    </location>
</feature>
<proteinExistence type="inferred from homology"/>
<dbReference type="Pfam" id="PF00535">
    <property type="entry name" value="Glycos_transf_2"/>
    <property type="match status" value="1"/>
</dbReference>
<evidence type="ECO:0000256" key="14">
    <source>
        <dbReference type="SAM" id="MobiDB-lite"/>
    </source>
</evidence>
<comment type="caution">
    <text evidence="17">The sequence shown here is derived from an EMBL/GenBank/DDBJ whole genome shotgun (WGS) entry which is preliminary data.</text>
</comment>
<evidence type="ECO:0000256" key="15">
    <source>
        <dbReference type="SAM" id="SignalP"/>
    </source>
</evidence>
<dbReference type="Proteomes" id="UP000237631">
    <property type="component" value="Unassembled WGS sequence"/>
</dbReference>